<comment type="caution">
    <text evidence="1">The sequence shown here is derived from an EMBL/GenBank/DDBJ whole genome shotgun (WGS) entry which is preliminary data.</text>
</comment>
<accession>A0ABV6VA57</accession>
<dbReference type="EMBL" id="JBHEZX010000006">
    <property type="protein sequence ID" value="MFC1410610.1"/>
    <property type="molecule type" value="Genomic_DNA"/>
</dbReference>
<sequence>MIKAEELYDHLVEHRIAGRVATPRENNLGKYARFGRRDPDVLFGLDPEGEWTAADVLALMARRCGVSPDPEHRYGQDTIDPRLTVEALDRVALAVARTAANRGSVLLGTGHPQHLAGFHSALGEALRAAGCAVLTPAHPSHFPMHHAQEVEYCALEFRQRVGVVRVYEGAPPAAGTASAEEVAAALGALSEPVHTHSPQPVRIALAALAEAGEALPDLVIGDHGWACGAGRLGVPAVGLADSNDPAVFVGEAEGEVEVAVPLDDGVRRDCYELLSAYVLQQAGMSQ</sequence>
<dbReference type="InterPro" id="IPR031423">
    <property type="entry name" value="Phosphatase_SCO2771"/>
</dbReference>
<proteinExistence type="predicted"/>
<evidence type="ECO:0000313" key="1">
    <source>
        <dbReference type="EMBL" id="MFC1410610.1"/>
    </source>
</evidence>
<name>A0ABV6VA57_9ACTN</name>
<dbReference type="Pfam" id="PF15698">
    <property type="entry name" value="Phosphatase"/>
    <property type="match status" value="1"/>
</dbReference>
<protein>
    <submittedName>
        <fullName evidence="1">Phosphatase</fullName>
    </submittedName>
</protein>
<dbReference type="Proteomes" id="UP001592582">
    <property type="component" value="Unassembled WGS sequence"/>
</dbReference>
<reference evidence="1 2" key="1">
    <citation type="submission" date="2024-09" db="EMBL/GenBank/DDBJ databases">
        <authorList>
            <person name="Lee S.D."/>
        </authorList>
    </citation>
    <scope>NUCLEOTIDE SEQUENCE [LARGE SCALE GENOMIC DNA]</scope>
    <source>
        <strain evidence="1 2">N1-1</strain>
    </source>
</reference>
<gene>
    <name evidence="1" type="ORF">ACEZDG_15185</name>
</gene>
<evidence type="ECO:0000313" key="2">
    <source>
        <dbReference type="Proteomes" id="UP001592582"/>
    </source>
</evidence>
<organism evidence="1 2">
    <name type="scientific">Streptacidiphilus alkalitolerans</name>
    <dbReference type="NCBI Taxonomy" id="3342712"/>
    <lineage>
        <taxon>Bacteria</taxon>
        <taxon>Bacillati</taxon>
        <taxon>Actinomycetota</taxon>
        <taxon>Actinomycetes</taxon>
        <taxon>Kitasatosporales</taxon>
        <taxon>Streptomycetaceae</taxon>
        <taxon>Streptacidiphilus</taxon>
    </lineage>
</organism>
<keyword evidence="2" id="KW-1185">Reference proteome</keyword>